<evidence type="ECO:0000313" key="4">
    <source>
        <dbReference type="Proteomes" id="UP000215539"/>
    </source>
</evidence>
<dbReference type="Proteomes" id="UP000215539">
    <property type="component" value="Chromosome 1"/>
</dbReference>
<reference evidence="1 3" key="1">
    <citation type="submission" date="2016-02" db="EMBL/GenBank/DDBJ databases">
        <authorList>
            <person name="Holder M.E."/>
            <person name="Ajami N.J."/>
            <person name="Petrosino J.F."/>
        </authorList>
    </citation>
    <scope>NUCLEOTIDE SEQUENCE [LARGE SCALE GENOMIC DNA]</scope>
    <source>
        <strain evidence="1 3">CCUG 32990</strain>
    </source>
</reference>
<reference evidence="2 4" key="2">
    <citation type="submission" date="2017-06" db="EMBL/GenBank/DDBJ databases">
        <authorList>
            <consortium name="Pathogen Informatics"/>
        </authorList>
    </citation>
    <scope>NUCLEOTIDE SEQUENCE [LARGE SCALE GENOMIC DNA]</scope>
    <source>
        <strain evidence="2 4">NCTC12947</strain>
    </source>
</reference>
<protein>
    <recommendedName>
        <fullName evidence="5">DUF4382 domain-containing protein</fullName>
    </recommendedName>
</protein>
<evidence type="ECO:0000313" key="1">
    <source>
        <dbReference type="EMBL" id="AMD84327.1"/>
    </source>
</evidence>
<dbReference type="Proteomes" id="UP000065822">
    <property type="component" value="Chromosome"/>
</dbReference>
<gene>
    <name evidence="1" type="ORF">AXF12_01515</name>
    <name evidence="2" type="ORF">SAMEA44541418_01456</name>
</gene>
<organism evidence="2 4">
    <name type="scientific">Capnocytophaga haemolytica</name>
    <dbReference type="NCBI Taxonomy" id="45243"/>
    <lineage>
        <taxon>Bacteria</taxon>
        <taxon>Pseudomonadati</taxon>
        <taxon>Bacteroidota</taxon>
        <taxon>Flavobacteriia</taxon>
        <taxon>Flavobacteriales</taxon>
        <taxon>Flavobacteriaceae</taxon>
        <taxon>Capnocytophaga</taxon>
    </lineage>
</organism>
<evidence type="ECO:0008006" key="5">
    <source>
        <dbReference type="Google" id="ProtNLM"/>
    </source>
</evidence>
<name>A0AAX2GYI3_9FLAO</name>
<evidence type="ECO:0000313" key="2">
    <source>
        <dbReference type="EMBL" id="SNV11754.1"/>
    </source>
</evidence>
<dbReference type="EMBL" id="CP014227">
    <property type="protein sequence ID" value="AMD84327.1"/>
    <property type="molecule type" value="Genomic_DNA"/>
</dbReference>
<evidence type="ECO:0000313" key="3">
    <source>
        <dbReference type="Proteomes" id="UP000065822"/>
    </source>
</evidence>
<dbReference type="KEGG" id="chg:AXF12_01515"/>
<proteinExistence type="predicted"/>
<dbReference type="EMBL" id="LT906449">
    <property type="protein sequence ID" value="SNV11754.1"/>
    <property type="molecule type" value="Genomic_DNA"/>
</dbReference>
<dbReference type="PROSITE" id="PS51257">
    <property type="entry name" value="PROKAR_LIPOPROTEIN"/>
    <property type="match status" value="1"/>
</dbReference>
<accession>A0AAX2GYI3</accession>
<dbReference type="RefSeq" id="WP_066427894.1">
    <property type="nucleotide sequence ID" value="NZ_CP014227.1"/>
</dbReference>
<keyword evidence="3" id="KW-1185">Reference proteome</keyword>
<dbReference type="AlphaFoldDB" id="A0AAX2GYI3"/>
<sequence>MKRILIVMVAFLGLMSCSKDSDSNSNSGSNGGAHTVKIQASGDVVLKSLTFSFTDGTTANIEVDELVGNGYTKTMDKAFDFVQVGAVSKSNDKNATLTLQVLEGDKVLKEVSASGAVLAPNIHLINTDSNAVGKSAHTVRIYASNNVELKTLTFSFTDNTTTNIQVDQLVGNGYTRTMDKAFDFVQVGAVSRNQDKNATLTLQVLEGDKVLKEVTASGAFLAPNIKL</sequence>